<keyword evidence="2" id="KW-1185">Reference proteome</keyword>
<evidence type="ECO:0000313" key="1">
    <source>
        <dbReference type="EMBL" id="POV94476.1"/>
    </source>
</evidence>
<evidence type="ECO:0000313" key="2">
    <source>
        <dbReference type="Proteomes" id="UP000239156"/>
    </source>
</evidence>
<protein>
    <submittedName>
        <fullName evidence="1">Uncharacterized protein</fullName>
    </submittedName>
</protein>
<name>A0A2S4UB79_9BASI</name>
<gene>
    <name evidence="1" type="ORF">PSTT_16838</name>
</gene>
<accession>A0A2S4UB79</accession>
<dbReference type="Proteomes" id="UP000239156">
    <property type="component" value="Unassembled WGS sequence"/>
</dbReference>
<organism evidence="1 2">
    <name type="scientific">Puccinia striiformis</name>
    <dbReference type="NCBI Taxonomy" id="27350"/>
    <lineage>
        <taxon>Eukaryota</taxon>
        <taxon>Fungi</taxon>
        <taxon>Dikarya</taxon>
        <taxon>Basidiomycota</taxon>
        <taxon>Pucciniomycotina</taxon>
        <taxon>Pucciniomycetes</taxon>
        <taxon>Pucciniales</taxon>
        <taxon>Pucciniaceae</taxon>
        <taxon>Puccinia</taxon>
    </lineage>
</organism>
<dbReference type="AlphaFoldDB" id="A0A2S4UB79"/>
<sequence>MRCEGFCAGFHTLSSTSQRFPVRLRQKRDALFPDVSKHREDIVEETLAGARGTEKSVTSIILTSTAGKRRTSTLTQVRRRLCTTKKGRAEPVPTTFNVGEN</sequence>
<comment type="caution">
    <text evidence="1">The sequence shown here is derived from an EMBL/GenBank/DDBJ whole genome shotgun (WGS) entry which is preliminary data.</text>
</comment>
<dbReference type="VEuPathDB" id="FungiDB:PSTT_16838"/>
<proteinExistence type="predicted"/>
<reference evidence="1" key="1">
    <citation type="submission" date="2017-12" db="EMBL/GenBank/DDBJ databases">
        <title>Gene loss provides genomic basis for host adaptation in cereal stripe rust fungi.</title>
        <authorList>
            <person name="Xia C."/>
        </authorList>
    </citation>
    <scope>NUCLEOTIDE SEQUENCE [LARGE SCALE GENOMIC DNA]</scope>
    <source>
        <strain evidence="1">93-210</strain>
    </source>
</reference>
<dbReference type="EMBL" id="PKSL01000416">
    <property type="protein sequence ID" value="POV94476.1"/>
    <property type="molecule type" value="Genomic_DNA"/>
</dbReference>